<evidence type="ECO:0000256" key="1">
    <source>
        <dbReference type="ARBA" id="ARBA00023015"/>
    </source>
</evidence>
<comment type="caution">
    <text evidence="5">The sequence shown here is derived from an EMBL/GenBank/DDBJ whole genome shotgun (WGS) entry which is preliminary data.</text>
</comment>
<protein>
    <submittedName>
        <fullName evidence="5">LacI family transcriptional regulator</fullName>
    </submittedName>
</protein>
<keyword evidence="6" id="KW-1185">Reference proteome</keyword>
<reference evidence="5 6" key="1">
    <citation type="submission" date="2021-11" db="EMBL/GenBank/DDBJ databases">
        <title>Draft genome sequence of Paenibacillus profundus YoMME, a new Gram-positive bacteria with exoelectrogenic properties.</title>
        <authorList>
            <person name="Hubenova Y."/>
            <person name="Hubenova E."/>
            <person name="Manasiev Y."/>
            <person name="Peykov S."/>
            <person name="Mitov M."/>
        </authorList>
    </citation>
    <scope>NUCLEOTIDE SEQUENCE [LARGE SCALE GENOMIC DNA]</scope>
    <source>
        <strain evidence="5 6">YoMME</strain>
    </source>
</reference>
<dbReference type="InterPro" id="IPR046335">
    <property type="entry name" value="LacI/GalR-like_sensor"/>
</dbReference>
<dbReference type="PANTHER" id="PTHR30146:SF109">
    <property type="entry name" value="HTH-TYPE TRANSCRIPTIONAL REGULATOR GALS"/>
    <property type="match status" value="1"/>
</dbReference>
<dbReference type="PANTHER" id="PTHR30146">
    <property type="entry name" value="LACI-RELATED TRANSCRIPTIONAL REPRESSOR"/>
    <property type="match status" value="1"/>
</dbReference>
<dbReference type="InterPro" id="IPR028082">
    <property type="entry name" value="Peripla_BP_I"/>
</dbReference>
<dbReference type="CDD" id="cd01392">
    <property type="entry name" value="HTH_LacI"/>
    <property type="match status" value="1"/>
</dbReference>
<evidence type="ECO:0000313" key="6">
    <source>
        <dbReference type="Proteomes" id="UP001199916"/>
    </source>
</evidence>
<dbReference type="Pfam" id="PF13377">
    <property type="entry name" value="Peripla_BP_3"/>
    <property type="match status" value="1"/>
</dbReference>
<dbReference type="SMART" id="SM00354">
    <property type="entry name" value="HTH_LACI"/>
    <property type="match status" value="1"/>
</dbReference>
<accession>A0ABS8YJA0</accession>
<name>A0ABS8YJA0_9BACL</name>
<dbReference type="Gene3D" id="3.40.50.2300">
    <property type="match status" value="2"/>
</dbReference>
<evidence type="ECO:0000259" key="4">
    <source>
        <dbReference type="PROSITE" id="PS50932"/>
    </source>
</evidence>
<dbReference type="InterPro" id="IPR010982">
    <property type="entry name" value="Lambda_DNA-bd_dom_sf"/>
</dbReference>
<dbReference type="SUPFAM" id="SSF47413">
    <property type="entry name" value="lambda repressor-like DNA-binding domains"/>
    <property type="match status" value="1"/>
</dbReference>
<keyword evidence="3" id="KW-0804">Transcription</keyword>
<evidence type="ECO:0000256" key="3">
    <source>
        <dbReference type="ARBA" id="ARBA00023163"/>
    </source>
</evidence>
<keyword evidence="1" id="KW-0805">Transcription regulation</keyword>
<evidence type="ECO:0000256" key="2">
    <source>
        <dbReference type="ARBA" id="ARBA00023125"/>
    </source>
</evidence>
<dbReference type="SUPFAM" id="SSF53822">
    <property type="entry name" value="Periplasmic binding protein-like I"/>
    <property type="match status" value="1"/>
</dbReference>
<feature type="domain" description="HTH lacI-type" evidence="4">
    <location>
        <begin position="3"/>
        <end position="57"/>
    </location>
</feature>
<dbReference type="PROSITE" id="PS50932">
    <property type="entry name" value="HTH_LACI_2"/>
    <property type="match status" value="1"/>
</dbReference>
<organism evidence="5 6">
    <name type="scientific">Paenibacillus profundus</name>
    <dbReference type="NCBI Taxonomy" id="1173085"/>
    <lineage>
        <taxon>Bacteria</taxon>
        <taxon>Bacillati</taxon>
        <taxon>Bacillota</taxon>
        <taxon>Bacilli</taxon>
        <taxon>Bacillales</taxon>
        <taxon>Paenibacillaceae</taxon>
        <taxon>Paenibacillus</taxon>
    </lineage>
</organism>
<dbReference type="CDD" id="cd06267">
    <property type="entry name" value="PBP1_LacI_sugar_binding-like"/>
    <property type="match status" value="1"/>
</dbReference>
<sequence>MDIKIVDVSRAAKVSPTTVSRVLNNNPLVKADTRKKVLKVIEELNYVPHAAAKNLRQQKTLTLGVIVPDIMVSYYTNLVKGIQNKAYSEKFKVIICDAQNNKDIESEYLQLLTNRSVDGMILVESMLSKQEVMELVERGYVIGTIGRSIVDPKIFNVQTNTAEVAQQAVEHLIEQGHKDIAFISGYAHAVDSFDRLEGYIKALRDHGIPFRPELVENGDFNQEGGYAAIQRLWAKELDFTAVFSANDEMALGVYDACREGSIAIPQELAIVGVDNERVSRYLTPPLSTINQLKVEMGYALAELLIRQINGELDDEHDRIAIIDSQLCIRGSSDYKRT</sequence>
<keyword evidence="2" id="KW-0238">DNA-binding</keyword>
<proteinExistence type="predicted"/>
<dbReference type="InterPro" id="IPR000843">
    <property type="entry name" value="HTH_LacI"/>
</dbReference>
<evidence type="ECO:0000313" key="5">
    <source>
        <dbReference type="EMBL" id="MCE5171632.1"/>
    </source>
</evidence>
<dbReference type="Gene3D" id="1.10.260.40">
    <property type="entry name" value="lambda repressor-like DNA-binding domains"/>
    <property type="match status" value="1"/>
</dbReference>
<dbReference type="Proteomes" id="UP001199916">
    <property type="component" value="Unassembled WGS sequence"/>
</dbReference>
<gene>
    <name evidence="5" type="ORF">LQV63_20295</name>
</gene>
<dbReference type="RefSeq" id="WP_019420121.1">
    <property type="nucleotide sequence ID" value="NZ_JAJNBZ010000019.1"/>
</dbReference>
<dbReference type="Pfam" id="PF00356">
    <property type="entry name" value="LacI"/>
    <property type="match status" value="1"/>
</dbReference>
<dbReference type="EMBL" id="JAJNBZ010000019">
    <property type="protein sequence ID" value="MCE5171632.1"/>
    <property type="molecule type" value="Genomic_DNA"/>
</dbReference>